<organism evidence="2 3">
    <name type="scientific">Plakobranchus ocellatus</name>
    <dbReference type="NCBI Taxonomy" id="259542"/>
    <lineage>
        <taxon>Eukaryota</taxon>
        <taxon>Metazoa</taxon>
        <taxon>Spiralia</taxon>
        <taxon>Lophotrochozoa</taxon>
        <taxon>Mollusca</taxon>
        <taxon>Gastropoda</taxon>
        <taxon>Heterobranchia</taxon>
        <taxon>Euthyneura</taxon>
        <taxon>Panpulmonata</taxon>
        <taxon>Sacoglossa</taxon>
        <taxon>Placobranchoidea</taxon>
        <taxon>Plakobranchidae</taxon>
        <taxon>Plakobranchus</taxon>
    </lineage>
</organism>
<dbReference type="EMBL" id="BLXT01000921">
    <property type="protein sequence ID" value="GFN81285.1"/>
    <property type="molecule type" value="Genomic_DNA"/>
</dbReference>
<proteinExistence type="predicted"/>
<sequence length="321" mass="35998">MEEHTENLHKELFNEWCRTCGSRTLTKKQKLQKRKPYKCADFEKEILLAFNVSVDTDDINKHSAYICRTCVNIISTIKNHFYAGTILRAKDLIRSSAHIWTLFKPDTNISDCPSCTHHITGGTAFGRKITNTSNTIPNIPSKETTVDIPSTTLTASTSVEETTSHNTFLSTNSSTLPTDDTVEHAEVLDTIVQTEAVVERSQSASSSTWGDEIELRALPIATSTPSKPKKVMKDSVTSPAFKQDKLVSSSLEISPTRPLSKEEQQQLNTHFVRRQLNNSKSEVITCKTGGQPILLAKLTKGKKHHKSRHQQRENAHTYYQT</sequence>
<accession>A0AAV3YDM3</accession>
<evidence type="ECO:0000256" key="1">
    <source>
        <dbReference type="SAM" id="MobiDB-lite"/>
    </source>
</evidence>
<feature type="compositionally biased region" description="Basic residues" evidence="1">
    <location>
        <begin position="300"/>
        <end position="309"/>
    </location>
</feature>
<reference evidence="2 3" key="1">
    <citation type="journal article" date="2021" name="Elife">
        <title>Chloroplast acquisition without the gene transfer in kleptoplastic sea slugs, Plakobranchus ocellatus.</title>
        <authorList>
            <person name="Maeda T."/>
            <person name="Takahashi S."/>
            <person name="Yoshida T."/>
            <person name="Shimamura S."/>
            <person name="Takaki Y."/>
            <person name="Nagai Y."/>
            <person name="Toyoda A."/>
            <person name="Suzuki Y."/>
            <person name="Arimoto A."/>
            <person name="Ishii H."/>
            <person name="Satoh N."/>
            <person name="Nishiyama T."/>
            <person name="Hasebe M."/>
            <person name="Maruyama T."/>
            <person name="Minagawa J."/>
            <person name="Obokata J."/>
            <person name="Shigenobu S."/>
        </authorList>
    </citation>
    <scope>NUCLEOTIDE SEQUENCE [LARGE SCALE GENOMIC DNA]</scope>
</reference>
<keyword evidence="3" id="KW-1185">Reference proteome</keyword>
<dbReference type="Proteomes" id="UP000735302">
    <property type="component" value="Unassembled WGS sequence"/>
</dbReference>
<evidence type="ECO:0000313" key="2">
    <source>
        <dbReference type="EMBL" id="GFN81285.1"/>
    </source>
</evidence>
<evidence type="ECO:0008006" key="4">
    <source>
        <dbReference type="Google" id="ProtNLM"/>
    </source>
</evidence>
<feature type="region of interest" description="Disordered" evidence="1">
    <location>
        <begin position="300"/>
        <end position="321"/>
    </location>
</feature>
<name>A0AAV3YDM3_9GAST</name>
<protein>
    <recommendedName>
        <fullName evidence="4">ZAD domain-containing protein</fullName>
    </recommendedName>
</protein>
<evidence type="ECO:0000313" key="3">
    <source>
        <dbReference type="Proteomes" id="UP000735302"/>
    </source>
</evidence>
<gene>
    <name evidence="2" type="ORF">PoB_000779100</name>
</gene>
<dbReference type="AlphaFoldDB" id="A0AAV3YDM3"/>
<comment type="caution">
    <text evidence="2">The sequence shown here is derived from an EMBL/GenBank/DDBJ whole genome shotgun (WGS) entry which is preliminary data.</text>
</comment>